<dbReference type="Proteomes" id="UP000664731">
    <property type="component" value="Unassembled WGS sequence"/>
</dbReference>
<dbReference type="AlphaFoldDB" id="A0A939KCI7"/>
<name>A0A939KCI7_9BURK</name>
<evidence type="ECO:0000313" key="2">
    <source>
        <dbReference type="Proteomes" id="UP000664731"/>
    </source>
</evidence>
<gene>
    <name evidence="1" type="ORF">J1777_12735</name>
</gene>
<dbReference type="EMBL" id="JAFNME010000037">
    <property type="protein sequence ID" value="MBO1250682.1"/>
    <property type="molecule type" value="Genomic_DNA"/>
</dbReference>
<comment type="caution">
    <text evidence="1">The sequence shown here is derived from an EMBL/GenBank/DDBJ whole genome shotgun (WGS) entry which is preliminary data.</text>
</comment>
<proteinExistence type="predicted"/>
<organism evidence="1 2">
    <name type="scientific">Comamonas denitrificans</name>
    <dbReference type="NCBI Taxonomy" id="117506"/>
    <lineage>
        <taxon>Bacteria</taxon>
        <taxon>Pseudomonadati</taxon>
        <taxon>Pseudomonadota</taxon>
        <taxon>Betaproteobacteria</taxon>
        <taxon>Burkholderiales</taxon>
        <taxon>Comamonadaceae</taxon>
        <taxon>Comamonas</taxon>
    </lineage>
</organism>
<protein>
    <submittedName>
        <fullName evidence="1">Uncharacterized protein</fullName>
    </submittedName>
</protein>
<keyword evidence="2" id="KW-1185">Reference proteome</keyword>
<accession>A0A939KCI7</accession>
<evidence type="ECO:0000313" key="1">
    <source>
        <dbReference type="EMBL" id="MBO1250682.1"/>
    </source>
</evidence>
<reference evidence="1" key="1">
    <citation type="submission" date="2021-03" db="EMBL/GenBank/DDBJ databases">
        <title>Comamonas denitrificans.</title>
        <authorList>
            <person name="Finster K."/>
        </authorList>
    </citation>
    <scope>NUCLEOTIDE SEQUENCE</scope>
    <source>
        <strain evidence="1">MM2021_4</strain>
    </source>
</reference>
<sequence>MKKRVEQLEGELFAFIKKYSRKAQRRTEPNDRRYDRKIEKWLKTAKPDELSKLLNQEEKNEDQS</sequence>